<evidence type="ECO:0000256" key="3">
    <source>
        <dbReference type="ARBA" id="ARBA00022833"/>
    </source>
</evidence>
<dbReference type="Gene3D" id="6.10.140.2220">
    <property type="match status" value="1"/>
</dbReference>
<dbReference type="SUPFAM" id="SSF144232">
    <property type="entry name" value="HIT/MYND zinc finger-like"/>
    <property type="match status" value="1"/>
</dbReference>
<organism evidence="6">
    <name type="scientific">Psilocybe cubensis</name>
    <name type="common">Psychedelic mushroom</name>
    <name type="synonym">Stropharia cubensis</name>
    <dbReference type="NCBI Taxonomy" id="181762"/>
    <lineage>
        <taxon>Eukaryota</taxon>
        <taxon>Fungi</taxon>
        <taxon>Dikarya</taxon>
        <taxon>Basidiomycota</taxon>
        <taxon>Agaricomycotina</taxon>
        <taxon>Agaricomycetes</taxon>
        <taxon>Agaricomycetidae</taxon>
        <taxon>Agaricales</taxon>
        <taxon>Agaricineae</taxon>
        <taxon>Strophariaceae</taxon>
        <taxon>Psilocybe</taxon>
    </lineage>
</organism>
<dbReference type="EMBL" id="JAFIQS010000010">
    <property type="protein sequence ID" value="KAG5165183.1"/>
    <property type="molecule type" value="Genomic_DNA"/>
</dbReference>
<keyword evidence="3" id="KW-0862">Zinc</keyword>
<comment type="caution">
    <text evidence="6">The sequence shown here is derived from an EMBL/GenBank/DDBJ whole genome shotgun (WGS) entry which is preliminary data.</text>
</comment>
<evidence type="ECO:0000256" key="4">
    <source>
        <dbReference type="PROSITE-ProRule" id="PRU00134"/>
    </source>
</evidence>
<accession>A0A8H8CGZ9</accession>
<gene>
    <name evidence="6" type="ORF">JR316_009879</name>
</gene>
<dbReference type="PROSITE" id="PS50865">
    <property type="entry name" value="ZF_MYND_2"/>
    <property type="match status" value="1"/>
</dbReference>
<evidence type="ECO:0000256" key="1">
    <source>
        <dbReference type="ARBA" id="ARBA00022723"/>
    </source>
</evidence>
<keyword evidence="1" id="KW-0479">Metal-binding</keyword>
<protein>
    <recommendedName>
        <fullName evidence="5">MYND-type domain-containing protein</fullName>
    </recommendedName>
</protein>
<evidence type="ECO:0000313" key="6">
    <source>
        <dbReference type="EMBL" id="KAG5165183.1"/>
    </source>
</evidence>
<evidence type="ECO:0000259" key="5">
    <source>
        <dbReference type="PROSITE" id="PS50865"/>
    </source>
</evidence>
<reference evidence="6" key="1">
    <citation type="submission" date="2021-02" db="EMBL/GenBank/DDBJ databases">
        <title>Psilocybe cubensis genome.</title>
        <authorList>
            <person name="Mckernan K.J."/>
            <person name="Crawford S."/>
            <person name="Trippe A."/>
            <person name="Kane L.T."/>
            <person name="Mclaughlin S."/>
        </authorList>
    </citation>
    <scope>NUCLEOTIDE SEQUENCE [LARGE SCALE GENOMIC DNA]</scope>
    <source>
        <strain evidence="6">MGC-MH-2018</strain>
    </source>
</reference>
<dbReference type="OrthoDB" id="341421at2759"/>
<keyword evidence="2 4" id="KW-0863">Zinc-finger</keyword>
<dbReference type="Pfam" id="PF01753">
    <property type="entry name" value="zf-MYND"/>
    <property type="match status" value="1"/>
</dbReference>
<dbReference type="InterPro" id="IPR002893">
    <property type="entry name" value="Znf_MYND"/>
</dbReference>
<proteinExistence type="predicted"/>
<evidence type="ECO:0000256" key="2">
    <source>
        <dbReference type="ARBA" id="ARBA00022771"/>
    </source>
</evidence>
<feature type="domain" description="MYND-type" evidence="5">
    <location>
        <begin position="23"/>
        <end position="63"/>
    </location>
</feature>
<name>A0A8H8CGZ9_PSICU</name>
<dbReference type="GO" id="GO:0008270">
    <property type="term" value="F:zinc ion binding"/>
    <property type="evidence" value="ECO:0007669"/>
    <property type="project" value="UniProtKB-KW"/>
</dbReference>
<dbReference type="PROSITE" id="PS01360">
    <property type="entry name" value="ZF_MYND_1"/>
    <property type="match status" value="1"/>
</dbReference>
<dbReference type="AlphaFoldDB" id="A0A8H8CGZ9"/>
<sequence>MHGKKPLSGGPTVFLPLLRRDACNLCTKTSNDAKLRICSACGEVSYCSTECQRQDWVSHKIRCGKTDKVDGEAFFPYLAFLAHALRLHSVPDTHHALSHAILNNPDKREPLVVLSNGLVAKLIVLGEKIPSSKSAQWWPTATCQLDQEILRSRIFNEGLGLPLALSICIGLAAQMYTTTAVPTGEVPAYQVTGRRRVRLAFLGSPISDFGVVRGSLTVPNQTRLVYYSTEQKKFIMGQDPKEHYRIYFTNLNGQEFLLDFGMRVYDFWNEVADPSPYNKYFRDKNHGAFPFYIAQRGDSCLLDNLLYEPHKRVSVLRDPKIHTLIHESDSLEKLADTSRIYSIMDEIAGYPVSPDDKTLATNFSFVVASLMRETMKDGEYNNFPLSYPVASPYKSTIPQEKEVEFHQYMKRLSKRLRKGKVSPEQWVADFQEAYKSL</sequence>